<organism evidence="1 2">
    <name type="scientific">Catharanthus roseus</name>
    <name type="common">Madagascar periwinkle</name>
    <name type="synonym">Vinca rosea</name>
    <dbReference type="NCBI Taxonomy" id="4058"/>
    <lineage>
        <taxon>Eukaryota</taxon>
        <taxon>Viridiplantae</taxon>
        <taxon>Streptophyta</taxon>
        <taxon>Embryophyta</taxon>
        <taxon>Tracheophyta</taxon>
        <taxon>Spermatophyta</taxon>
        <taxon>Magnoliopsida</taxon>
        <taxon>eudicotyledons</taxon>
        <taxon>Gunneridae</taxon>
        <taxon>Pentapetalae</taxon>
        <taxon>asterids</taxon>
        <taxon>lamiids</taxon>
        <taxon>Gentianales</taxon>
        <taxon>Apocynaceae</taxon>
        <taxon>Rauvolfioideae</taxon>
        <taxon>Vinceae</taxon>
        <taxon>Catharanthinae</taxon>
        <taxon>Catharanthus</taxon>
    </lineage>
</organism>
<sequence length="308" mass="35521">MLGSFSLIGEVAMFRWKNNSHPEQDVEDQQQKVKELKDALGPLSARGLQYCSDACLRRYLEARSWNVDKAKKMLEESLKWRSTFKPEEIRWNEVAIEGETGKVFRANFHDRQGRSVLILRPGRQNTTSIDNQMKHLVYLIENAILNLPEGQDQMAWLIDFTGWSITNNVPIKSARDTVNILQNHYPERLAVAFLYSPPRIFEAFWKVVKYFLDPKTFQKVKFVYPKNKDSVELMSSYFDVDNLPTEFGGRATLQYDHEEFSRQMAQDDVKAAKFWGFDKQQQQQPNGLHGLSGAEIAPEPESLAPPAS</sequence>
<keyword evidence="2" id="KW-1185">Reference proteome</keyword>
<comment type="caution">
    <text evidence="1">The sequence shown here is derived from an EMBL/GenBank/DDBJ whole genome shotgun (WGS) entry which is preliminary data.</text>
</comment>
<evidence type="ECO:0000313" key="2">
    <source>
        <dbReference type="Proteomes" id="UP001060085"/>
    </source>
</evidence>
<dbReference type="EMBL" id="CM044706">
    <property type="protein sequence ID" value="KAI5656053.1"/>
    <property type="molecule type" value="Genomic_DNA"/>
</dbReference>
<reference evidence="2" key="1">
    <citation type="journal article" date="2023" name="Nat. Plants">
        <title>Single-cell RNA sequencing provides a high-resolution roadmap for understanding the multicellular compartmentation of specialized metabolism.</title>
        <authorList>
            <person name="Sun S."/>
            <person name="Shen X."/>
            <person name="Li Y."/>
            <person name="Li Y."/>
            <person name="Wang S."/>
            <person name="Li R."/>
            <person name="Zhang H."/>
            <person name="Shen G."/>
            <person name="Guo B."/>
            <person name="Wei J."/>
            <person name="Xu J."/>
            <person name="St-Pierre B."/>
            <person name="Chen S."/>
            <person name="Sun C."/>
        </authorList>
    </citation>
    <scope>NUCLEOTIDE SEQUENCE [LARGE SCALE GENOMIC DNA]</scope>
</reference>
<name>A0ACC0A580_CATRO</name>
<evidence type="ECO:0000313" key="1">
    <source>
        <dbReference type="EMBL" id="KAI5656053.1"/>
    </source>
</evidence>
<gene>
    <name evidence="1" type="ORF">M9H77_24846</name>
</gene>
<proteinExistence type="predicted"/>
<protein>
    <submittedName>
        <fullName evidence="1">Uncharacterized protein</fullName>
    </submittedName>
</protein>
<accession>A0ACC0A580</accession>
<dbReference type="Proteomes" id="UP001060085">
    <property type="component" value="Linkage Group LG06"/>
</dbReference>